<keyword evidence="3" id="KW-1003">Cell membrane</keyword>
<comment type="caution">
    <text evidence="9">The sequence shown here is derived from an EMBL/GenBank/DDBJ whole genome shotgun (WGS) entry which is preliminary data.</text>
</comment>
<organism evidence="9 10">
    <name type="scientific">Paenibacillus baimaensis</name>
    <dbReference type="NCBI Taxonomy" id="2982185"/>
    <lineage>
        <taxon>Bacteria</taxon>
        <taxon>Bacillati</taxon>
        <taxon>Bacillota</taxon>
        <taxon>Bacilli</taxon>
        <taxon>Bacillales</taxon>
        <taxon>Paenibacillaceae</taxon>
        <taxon>Paenibacillus</taxon>
    </lineage>
</organism>
<name>A0ABT2UUI9_9BACL</name>
<keyword evidence="10" id="KW-1185">Reference proteome</keyword>
<dbReference type="InterPro" id="IPR050809">
    <property type="entry name" value="UgpAE/MalFG_permease"/>
</dbReference>
<evidence type="ECO:0000256" key="4">
    <source>
        <dbReference type="ARBA" id="ARBA00022692"/>
    </source>
</evidence>
<feature type="transmembrane region" description="Helical" evidence="7">
    <location>
        <begin position="32"/>
        <end position="50"/>
    </location>
</feature>
<feature type="domain" description="ABC transmembrane type-1" evidence="8">
    <location>
        <begin position="92"/>
        <end position="306"/>
    </location>
</feature>
<dbReference type="RefSeq" id="WP_262689055.1">
    <property type="nucleotide sequence ID" value="NZ_JAOQIO010000125.1"/>
</dbReference>
<evidence type="ECO:0000256" key="7">
    <source>
        <dbReference type="RuleBase" id="RU363032"/>
    </source>
</evidence>
<dbReference type="PROSITE" id="PS50928">
    <property type="entry name" value="ABC_TM1"/>
    <property type="match status" value="1"/>
</dbReference>
<reference evidence="9 10" key="1">
    <citation type="submission" date="2022-09" db="EMBL/GenBank/DDBJ databases">
        <authorList>
            <person name="Han X.L."/>
            <person name="Wang Q."/>
            <person name="Lu T."/>
        </authorList>
    </citation>
    <scope>NUCLEOTIDE SEQUENCE [LARGE SCALE GENOMIC DNA]</scope>
    <source>
        <strain evidence="9 10">WQ 127069</strain>
    </source>
</reference>
<keyword evidence="4 7" id="KW-0812">Transmembrane</keyword>
<dbReference type="InterPro" id="IPR035906">
    <property type="entry name" value="MetI-like_sf"/>
</dbReference>
<comment type="similarity">
    <text evidence="7">Belongs to the binding-protein-dependent transport system permease family.</text>
</comment>
<feature type="transmembrane region" description="Helical" evidence="7">
    <location>
        <begin position="96"/>
        <end position="117"/>
    </location>
</feature>
<keyword evidence="6 7" id="KW-0472">Membrane</keyword>
<evidence type="ECO:0000259" key="8">
    <source>
        <dbReference type="PROSITE" id="PS50928"/>
    </source>
</evidence>
<dbReference type="Pfam" id="PF00528">
    <property type="entry name" value="BPD_transp_1"/>
    <property type="match status" value="1"/>
</dbReference>
<evidence type="ECO:0000256" key="5">
    <source>
        <dbReference type="ARBA" id="ARBA00022989"/>
    </source>
</evidence>
<feature type="transmembrane region" description="Helical" evidence="7">
    <location>
        <begin position="285"/>
        <end position="309"/>
    </location>
</feature>
<evidence type="ECO:0000256" key="3">
    <source>
        <dbReference type="ARBA" id="ARBA00022475"/>
    </source>
</evidence>
<evidence type="ECO:0000313" key="9">
    <source>
        <dbReference type="EMBL" id="MCU6798310.1"/>
    </source>
</evidence>
<proteinExistence type="inferred from homology"/>
<gene>
    <name evidence="9" type="ORF">OB236_39895</name>
</gene>
<dbReference type="Gene3D" id="1.10.3720.10">
    <property type="entry name" value="MetI-like"/>
    <property type="match status" value="1"/>
</dbReference>
<accession>A0ABT2UUI9</accession>
<evidence type="ECO:0000256" key="2">
    <source>
        <dbReference type="ARBA" id="ARBA00022448"/>
    </source>
</evidence>
<evidence type="ECO:0000313" key="10">
    <source>
        <dbReference type="Proteomes" id="UP001652445"/>
    </source>
</evidence>
<feature type="transmembrane region" description="Helical" evidence="7">
    <location>
        <begin position="225"/>
        <end position="243"/>
    </location>
</feature>
<dbReference type="PANTHER" id="PTHR43227:SF11">
    <property type="entry name" value="BLL4140 PROTEIN"/>
    <property type="match status" value="1"/>
</dbReference>
<sequence length="319" mass="36109">MNSSSIQAATSAINKKTAFLARARKDFIRNKAVYFLVLPVVIFYIVFSYVPMYGAVIAFKEYVPAKGIFDSPWVGFAKFRDFFNSIYFTRVVKNTIMISFYSLIIGFPAPIILALLFNELKSQVFKRITQSITYMPHFITMVVVAGIIRDFTLSDGLINDVIAAFGGDRTAFLQKASYFRTIYITSEIWQSVGWGTIIYLAAITGIDQQQYEAAKIDGANKWRQIWHITLPGIRPVILILLILKLGHMMDVGFEKIILLYNPATFETADVISSYVYRKGIIEFNYSLSTAVGLFNSVINFILLILANYLSKKTSGNSLW</sequence>
<dbReference type="PANTHER" id="PTHR43227">
    <property type="entry name" value="BLL4140 PROTEIN"/>
    <property type="match status" value="1"/>
</dbReference>
<dbReference type="EMBL" id="JAOQIO010000125">
    <property type="protein sequence ID" value="MCU6798310.1"/>
    <property type="molecule type" value="Genomic_DNA"/>
</dbReference>
<comment type="subcellular location">
    <subcellularLocation>
        <location evidence="1 7">Cell membrane</location>
        <topology evidence="1 7">Multi-pass membrane protein</topology>
    </subcellularLocation>
</comment>
<evidence type="ECO:0000256" key="1">
    <source>
        <dbReference type="ARBA" id="ARBA00004651"/>
    </source>
</evidence>
<protein>
    <submittedName>
        <fullName evidence="9">ABC transporter permease subunit</fullName>
    </submittedName>
</protein>
<evidence type="ECO:0000256" key="6">
    <source>
        <dbReference type="ARBA" id="ARBA00023136"/>
    </source>
</evidence>
<dbReference type="SUPFAM" id="SSF161098">
    <property type="entry name" value="MetI-like"/>
    <property type="match status" value="1"/>
</dbReference>
<dbReference type="InterPro" id="IPR000515">
    <property type="entry name" value="MetI-like"/>
</dbReference>
<keyword evidence="5 7" id="KW-1133">Transmembrane helix</keyword>
<dbReference type="Proteomes" id="UP001652445">
    <property type="component" value="Unassembled WGS sequence"/>
</dbReference>
<dbReference type="CDD" id="cd06261">
    <property type="entry name" value="TM_PBP2"/>
    <property type="match status" value="1"/>
</dbReference>
<keyword evidence="2 7" id="KW-0813">Transport</keyword>